<organism evidence="2">
    <name type="scientific">Brassica oleracea</name>
    <name type="common">Wild cabbage</name>
    <dbReference type="NCBI Taxonomy" id="3712"/>
    <lineage>
        <taxon>Eukaryota</taxon>
        <taxon>Viridiplantae</taxon>
        <taxon>Streptophyta</taxon>
        <taxon>Embryophyta</taxon>
        <taxon>Tracheophyta</taxon>
        <taxon>Spermatophyta</taxon>
        <taxon>Magnoliopsida</taxon>
        <taxon>eudicotyledons</taxon>
        <taxon>Gunneridae</taxon>
        <taxon>Pentapetalae</taxon>
        <taxon>rosids</taxon>
        <taxon>malvids</taxon>
        <taxon>Brassicales</taxon>
        <taxon>Brassicaceae</taxon>
        <taxon>Brassiceae</taxon>
        <taxon>Brassica</taxon>
    </lineage>
</organism>
<dbReference type="Gene3D" id="3.10.450.50">
    <property type="match status" value="1"/>
</dbReference>
<evidence type="ECO:0000259" key="1">
    <source>
        <dbReference type="Pfam" id="PF02136"/>
    </source>
</evidence>
<dbReference type="SUPFAM" id="SSF54427">
    <property type="entry name" value="NTF2-like"/>
    <property type="match status" value="1"/>
</dbReference>
<name>A0A3P6GY39_BRAOL</name>
<dbReference type="EMBL" id="LR031880">
    <property type="protein sequence ID" value="VDD64161.1"/>
    <property type="molecule type" value="Genomic_DNA"/>
</dbReference>
<proteinExistence type="predicted"/>
<dbReference type="FunFam" id="3.10.450.50:FF:000051">
    <property type="entry name" value="Nuclear transport factor 2 (NTF2) family protein"/>
    <property type="match status" value="1"/>
</dbReference>
<accession>A0A3P6GY39</accession>
<sequence>MSKPFGPSVKIKSKTKQTMSFTTSLISSLASPPSLVPPHDLPPFFSLRNTVLKPTIATRTRRQLFPSSCLAAKAATSPSETANDVVLETAPTPAHEVVSSFYAAINVHDLSSVTDLIAQDCLYEDLVFSSPFVGRTAILDFFGKFIEATSTDLQFVIDDISKEDSSAVGVSWHLEWKGKNFPFSKGCSFYKLEVIDGKRQIVYGRDCVEPAIKPGDTVLVAIKGVTWLLQKFPQLADQERRVGKTEAHVEKVWLPSPFFFHRYPLVLSVVWTNAIPLSSLRSLSHSHPWRPPHLPLSHVTTPSLLLIPLSPAPRHYPKRCPFLTAGSLSLTG</sequence>
<dbReference type="PANTHER" id="PTHR33698:SF3">
    <property type="entry name" value="OS09G0266000 PROTEIN"/>
    <property type="match status" value="1"/>
</dbReference>
<dbReference type="InterPro" id="IPR032710">
    <property type="entry name" value="NTF2-like_dom_sf"/>
</dbReference>
<protein>
    <recommendedName>
        <fullName evidence="1">Nuclear transport factor 2 domain-containing protein</fullName>
    </recommendedName>
</protein>
<reference evidence="2" key="1">
    <citation type="submission" date="2018-11" db="EMBL/GenBank/DDBJ databases">
        <authorList>
            <consortium name="Genoscope - CEA"/>
            <person name="William W."/>
        </authorList>
    </citation>
    <scope>NUCLEOTIDE SEQUENCE</scope>
</reference>
<feature type="domain" description="Nuclear transport factor 2" evidence="1">
    <location>
        <begin position="95"/>
        <end position="213"/>
    </location>
</feature>
<dbReference type="Pfam" id="PF02136">
    <property type="entry name" value="NTF2"/>
    <property type="match status" value="1"/>
</dbReference>
<dbReference type="PANTHER" id="PTHR33698">
    <property type="entry name" value="NUCLEAR TRANSPORT FACTOR 2 (NTF2)-LIKE PROTEIN"/>
    <property type="match status" value="1"/>
</dbReference>
<dbReference type="InterPro" id="IPR002075">
    <property type="entry name" value="NTF2_dom"/>
</dbReference>
<gene>
    <name evidence="2" type="ORF">BOLC6T39614H</name>
</gene>
<evidence type="ECO:0000313" key="2">
    <source>
        <dbReference type="EMBL" id="VDD64161.1"/>
    </source>
</evidence>
<dbReference type="AlphaFoldDB" id="A0A3P6GY39"/>